<dbReference type="Proteomes" id="UP000196878">
    <property type="component" value="Unassembled WGS sequence"/>
</dbReference>
<dbReference type="EMBL" id="NIPW01000010">
    <property type="protein sequence ID" value="OWJ78961.1"/>
    <property type="molecule type" value="Genomic_DNA"/>
</dbReference>
<gene>
    <name evidence="1" type="ORF">CDV49_07685</name>
</gene>
<dbReference type="InterPro" id="IPR021251">
    <property type="entry name" value="DUF2793"/>
</dbReference>
<evidence type="ECO:0000313" key="1">
    <source>
        <dbReference type="EMBL" id="OWJ78961.1"/>
    </source>
</evidence>
<organism evidence="1 2">
    <name type="scientific">Haematobacter genomosp. 1</name>
    <dbReference type="NCBI Taxonomy" id="366618"/>
    <lineage>
        <taxon>Bacteria</taxon>
        <taxon>Pseudomonadati</taxon>
        <taxon>Pseudomonadota</taxon>
        <taxon>Alphaproteobacteria</taxon>
        <taxon>Rhodobacterales</taxon>
        <taxon>Paracoccaceae</taxon>
        <taxon>Haematobacter</taxon>
    </lineage>
</organism>
<keyword evidence="2" id="KW-1185">Reference proteome</keyword>
<dbReference type="AlphaFoldDB" id="A0A212AD79"/>
<protein>
    <submittedName>
        <fullName evidence="1">Uncharacterized protein</fullName>
    </submittedName>
</protein>
<proteinExistence type="predicted"/>
<name>A0A212AD79_9RHOB</name>
<dbReference type="Pfam" id="PF10983">
    <property type="entry name" value="DUF2793"/>
    <property type="match status" value="1"/>
</dbReference>
<evidence type="ECO:0000313" key="2">
    <source>
        <dbReference type="Proteomes" id="UP000196878"/>
    </source>
</evidence>
<dbReference type="OrthoDB" id="564699at2"/>
<accession>A0A212AD79</accession>
<sequence length="238" mass="24547">METMMTETPTLRLPLIAPGQAQKHVTVNEALARIDALCQLTLRSITGGEPQTPEEGAAYGVPAGATGGWAGAAGKVALRLNGGWEFLAPRAGWRAFVADEGAERLHDGQSWRAGLLASSPNGAGPVWRVAEIDHVVTPGASNLTAPLIPSHATVFGVTARVVEPLTGTLASWKLGESDGADRYGSGLGTGAGSWAMGPTEPKPRWAATRLLLSATGGNFSGGKVRIAAHFLELTLPAA</sequence>
<comment type="caution">
    <text evidence="1">The sequence shown here is derived from an EMBL/GenBank/DDBJ whole genome shotgun (WGS) entry which is preliminary data.</text>
</comment>
<reference evidence="1 2" key="1">
    <citation type="submission" date="2016-12" db="EMBL/GenBank/DDBJ databases">
        <title>Comparison of Traditional DNA-DNA Hybridization with In Silico Genomic Analysis.</title>
        <authorList>
            <person name="Nicholson A.C."/>
            <person name="Humrighouse B.W."/>
            <person name="Graziano J."/>
            <person name="Lasker B."/>
            <person name="Whitney A.M."/>
            <person name="Mcquiston J.R."/>
        </authorList>
    </citation>
    <scope>NUCLEOTIDE SEQUENCE [LARGE SCALE GENOMIC DNA]</scope>
    <source>
        <strain evidence="1 2">H2240</strain>
    </source>
</reference>